<name>A0A0N5ALF6_9BILA</name>
<evidence type="ECO:0000256" key="10">
    <source>
        <dbReference type="RuleBase" id="RU000682"/>
    </source>
</evidence>
<dbReference type="WBParaSite" id="SMUV_0000537401-mRNA-1">
    <property type="protein sequence ID" value="SMUV_0000537401-mRNA-1"/>
    <property type="gene ID" value="SMUV_0000537401"/>
</dbReference>
<dbReference type="InterPro" id="IPR017970">
    <property type="entry name" value="Homeobox_CS"/>
</dbReference>
<feature type="domain" description="Homeobox" evidence="12">
    <location>
        <begin position="116"/>
        <end position="176"/>
    </location>
</feature>
<evidence type="ECO:0000256" key="7">
    <source>
        <dbReference type="ARBA" id="ARBA00023242"/>
    </source>
</evidence>
<evidence type="ECO:0000256" key="8">
    <source>
        <dbReference type="ARBA" id="ARBA00038165"/>
    </source>
</evidence>
<feature type="DNA-binding region" description="Homeobox" evidence="9">
    <location>
        <begin position="118"/>
        <end position="177"/>
    </location>
</feature>
<evidence type="ECO:0000256" key="3">
    <source>
        <dbReference type="ARBA" id="ARBA00023015"/>
    </source>
</evidence>
<dbReference type="Pfam" id="PF00046">
    <property type="entry name" value="Homeodomain"/>
    <property type="match status" value="1"/>
</dbReference>
<dbReference type="PRINTS" id="PR00031">
    <property type="entry name" value="HTHREPRESSR"/>
</dbReference>
<dbReference type="FunFam" id="1.10.10.60:FF:000053">
    <property type="entry name" value="H6 family homeobox 2"/>
    <property type="match status" value="1"/>
</dbReference>
<dbReference type="AlphaFoldDB" id="A0A0N5ALF6"/>
<feature type="region of interest" description="Disordered" evidence="11">
    <location>
        <begin position="72"/>
        <end position="123"/>
    </location>
</feature>
<dbReference type="InterPro" id="IPR020479">
    <property type="entry name" value="HD_metazoa"/>
</dbReference>
<dbReference type="PANTHER" id="PTHR46110">
    <property type="entry name" value="HOMEOBOX PROTEIN HMX"/>
    <property type="match status" value="1"/>
</dbReference>
<keyword evidence="2" id="KW-0217">Developmental protein</keyword>
<dbReference type="CDD" id="cd00086">
    <property type="entry name" value="homeodomain"/>
    <property type="match status" value="1"/>
</dbReference>
<proteinExistence type="inferred from homology"/>
<dbReference type="GO" id="GO:0005634">
    <property type="term" value="C:nucleus"/>
    <property type="evidence" value="ECO:0007669"/>
    <property type="project" value="UniProtKB-SubCell"/>
</dbReference>
<dbReference type="PROSITE" id="PS50071">
    <property type="entry name" value="HOMEOBOX_2"/>
    <property type="match status" value="1"/>
</dbReference>
<dbReference type="InterPro" id="IPR000047">
    <property type="entry name" value="HTH_motif"/>
</dbReference>
<evidence type="ECO:0000256" key="1">
    <source>
        <dbReference type="ARBA" id="ARBA00004123"/>
    </source>
</evidence>
<evidence type="ECO:0000313" key="13">
    <source>
        <dbReference type="Proteomes" id="UP000046393"/>
    </source>
</evidence>
<dbReference type="STRING" id="451379.A0A0N5ALF6"/>
<protein>
    <submittedName>
        <fullName evidence="14">Homeobox domain-containing protein</fullName>
    </submittedName>
</protein>
<evidence type="ECO:0000256" key="6">
    <source>
        <dbReference type="ARBA" id="ARBA00023163"/>
    </source>
</evidence>
<comment type="subcellular location">
    <subcellularLocation>
        <location evidence="1 9 10">Nucleus</location>
    </subcellularLocation>
</comment>
<evidence type="ECO:0000259" key="12">
    <source>
        <dbReference type="PROSITE" id="PS50071"/>
    </source>
</evidence>
<dbReference type="InterPro" id="IPR001356">
    <property type="entry name" value="HD"/>
</dbReference>
<dbReference type="PRINTS" id="PR00024">
    <property type="entry name" value="HOMEOBOX"/>
</dbReference>
<keyword evidence="4 9" id="KW-0238">DNA-binding</keyword>
<dbReference type="GO" id="GO:0000981">
    <property type="term" value="F:DNA-binding transcription factor activity, RNA polymerase II-specific"/>
    <property type="evidence" value="ECO:0007669"/>
    <property type="project" value="InterPro"/>
</dbReference>
<dbReference type="SUPFAM" id="SSF46689">
    <property type="entry name" value="Homeodomain-like"/>
    <property type="match status" value="1"/>
</dbReference>
<keyword evidence="13" id="KW-1185">Reference proteome</keyword>
<comment type="similarity">
    <text evidence="8">Belongs to the HMX homeobox family.</text>
</comment>
<dbReference type="SMART" id="SM00389">
    <property type="entry name" value="HOX"/>
    <property type="match status" value="1"/>
</dbReference>
<dbReference type="Gene3D" id="1.10.10.60">
    <property type="entry name" value="Homeodomain-like"/>
    <property type="match status" value="1"/>
</dbReference>
<dbReference type="Proteomes" id="UP000046393">
    <property type="component" value="Unplaced"/>
</dbReference>
<keyword evidence="6" id="KW-0804">Transcription</keyword>
<evidence type="ECO:0000256" key="11">
    <source>
        <dbReference type="SAM" id="MobiDB-lite"/>
    </source>
</evidence>
<evidence type="ECO:0000256" key="9">
    <source>
        <dbReference type="PROSITE-ProRule" id="PRU00108"/>
    </source>
</evidence>
<dbReference type="InterPro" id="IPR051300">
    <property type="entry name" value="HMX_Homeobox_TF"/>
</dbReference>
<dbReference type="InterPro" id="IPR009057">
    <property type="entry name" value="Homeodomain-like_sf"/>
</dbReference>
<sequence>MGLKLGTDVDLVNSGNNALCAQRNFLKFVSSLSQSKLSNNIESTTNVANSAAVNNSSTCCLLMQLSNEKDGEKTVIGDESQSVSPFESGCEEDDDAGTAQDSDDDTGIQNPDGSSLRKKKTRTVFSRQQVSQLEMTFEGKRYLSSQERAYLASHLGLSETQVKIWFQNRRNKWKRQASTEPDAQSTLNIHRANLFGQNIHQLTPSRDSLSATYSTNISVPVGLSTLPNAMVHPAVLFHSSVAGSTGSSQSLSSPENAAAAANLFYGTYGALAAARAAQAQLT</sequence>
<organism evidence="13 14">
    <name type="scientific">Syphacia muris</name>
    <dbReference type="NCBI Taxonomy" id="451379"/>
    <lineage>
        <taxon>Eukaryota</taxon>
        <taxon>Metazoa</taxon>
        <taxon>Ecdysozoa</taxon>
        <taxon>Nematoda</taxon>
        <taxon>Chromadorea</taxon>
        <taxon>Rhabditida</taxon>
        <taxon>Spirurina</taxon>
        <taxon>Oxyuridomorpha</taxon>
        <taxon>Oxyuroidea</taxon>
        <taxon>Oxyuridae</taxon>
        <taxon>Syphacia</taxon>
    </lineage>
</organism>
<reference evidence="14" key="1">
    <citation type="submission" date="2017-02" db="UniProtKB">
        <authorList>
            <consortium name="WormBaseParasite"/>
        </authorList>
    </citation>
    <scope>IDENTIFICATION</scope>
</reference>
<keyword evidence="7 9" id="KW-0539">Nucleus</keyword>
<evidence type="ECO:0000313" key="14">
    <source>
        <dbReference type="WBParaSite" id="SMUV_0000537401-mRNA-1"/>
    </source>
</evidence>
<evidence type="ECO:0000256" key="4">
    <source>
        <dbReference type="ARBA" id="ARBA00023125"/>
    </source>
</evidence>
<evidence type="ECO:0000256" key="5">
    <source>
        <dbReference type="ARBA" id="ARBA00023155"/>
    </source>
</evidence>
<dbReference type="PANTHER" id="PTHR46110:SF3">
    <property type="entry name" value="HOMEOBOX PROTEIN HMX"/>
    <property type="match status" value="1"/>
</dbReference>
<keyword evidence="3" id="KW-0805">Transcription regulation</keyword>
<dbReference type="GO" id="GO:0000977">
    <property type="term" value="F:RNA polymerase II transcription regulatory region sequence-specific DNA binding"/>
    <property type="evidence" value="ECO:0007669"/>
    <property type="project" value="TreeGrafter"/>
</dbReference>
<feature type="compositionally biased region" description="Acidic residues" evidence="11">
    <location>
        <begin position="89"/>
        <end position="106"/>
    </location>
</feature>
<dbReference type="PROSITE" id="PS00027">
    <property type="entry name" value="HOMEOBOX_1"/>
    <property type="match status" value="1"/>
</dbReference>
<accession>A0A0N5ALF6</accession>
<evidence type="ECO:0000256" key="2">
    <source>
        <dbReference type="ARBA" id="ARBA00022473"/>
    </source>
</evidence>
<keyword evidence="5 9" id="KW-0371">Homeobox</keyword>